<organism evidence="2 3">
    <name type="scientific">Botryotinia fuckeliana (strain B05.10)</name>
    <name type="common">Noble rot fungus</name>
    <name type="synonym">Botrytis cinerea</name>
    <dbReference type="NCBI Taxonomy" id="332648"/>
    <lineage>
        <taxon>Eukaryota</taxon>
        <taxon>Fungi</taxon>
        <taxon>Dikarya</taxon>
        <taxon>Ascomycota</taxon>
        <taxon>Pezizomycotina</taxon>
        <taxon>Leotiomycetes</taxon>
        <taxon>Helotiales</taxon>
        <taxon>Sclerotiniaceae</taxon>
        <taxon>Botrytis</taxon>
    </lineage>
</organism>
<evidence type="ECO:0000313" key="2">
    <source>
        <dbReference type="EMBL" id="ATZ50987.1"/>
    </source>
</evidence>
<gene>
    <name evidence="2" type="ORF">BCIN_06g04440</name>
</gene>
<name>A0A384JKS9_BOTFB</name>
<dbReference type="RefSeq" id="XP_001559253.1">
    <property type="nucleotide sequence ID" value="XM_001559203.2"/>
</dbReference>
<reference evidence="2 3" key="2">
    <citation type="journal article" date="2012" name="Eukaryot. Cell">
        <title>Genome update of Botrytis cinerea strains B05.10 and T4.</title>
        <authorList>
            <person name="Staats M."/>
            <person name="van Kan J.A."/>
        </authorList>
    </citation>
    <scope>NUCLEOTIDE SEQUENCE [LARGE SCALE GENOMIC DNA]</scope>
    <source>
        <strain evidence="2 3">B05.10</strain>
    </source>
</reference>
<dbReference type="GeneID" id="5439879"/>
<dbReference type="Proteomes" id="UP000001798">
    <property type="component" value="Chromosome 6"/>
</dbReference>
<sequence length="161" mass="18341">MCAHKTIAYACGCVARLLEACPHAMKIKISRENCQFHFSEPTEIDEGECLSCVVRTTQRNQKKLEGMKLEDFHVANLKFPPTASPPPEDDEETPRQSSSQPPNPRETESRLPVRESQPQRPVAEPCTVPLEAEVEPFKPKKLVRKMSERIKKIARQFSKKE</sequence>
<dbReference type="VEuPathDB" id="FungiDB:Bcin06g04440"/>
<dbReference type="AlphaFoldDB" id="A0A384JKS9"/>
<reference evidence="2 3" key="1">
    <citation type="journal article" date="2011" name="PLoS Genet.">
        <title>Genomic analysis of the necrotrophic fungal pathogens Sclerotinia sclerotiorum and Botrytis cinerea.</title>
        <authorList>
            <person name="Amselem J."/>
            <person name="Cuomo C.A."/>
            <person name="van Kan J.A."/>
            <person name="Viaud M."/>
            <person name="Benito E.P."/>
            <person name="Couloux A."/>
            <person name="Coutinho P.M."/>
            <person name="de Vries R.P."/>
            <person name="Dyer P.S."/>
            <person name="Fillinger S."/>
            <person name="Fournier E."/>
            <person name="Gout L."/>
            <person name="Hahn M."/>
            <person name="Kohn L."/>
            <person name="Lapalu N."/>
            <person name="Plummer K.M."/>
            <person name="Pradier J.M."/>
            <person name="Quevillon E."/>
            <person name="Sharon A."/>
            <person name="Simon A."/>
            <person name="ten Have A."/>
            <person name="Tudzynski B."/>
            <person name="Tudzynski P."/>
            <person name="Wincker P."/>
            <person name="Andrew M."/>
            <person name="Anthouard V."/>
            <person name="Beever R.E."/>
            <person name="Beffa R."/>
            <person name="Benoit I."/>
            <person name="Bouzid O."/>
            <person name="Brault B."/>
            <person name="Chen Z."/>
            <person name="Choquer M."/>
            <person name="Collemare J."/>
            <person name="Cotton P."/>
            <person name="Danchin E.G."/>
            <person name="Da Silva C."/>
            <person name="Gautier A."/>
            <person name="Giraud C."/>
            <person name="Giraud T."/>
            <person name="Gonzalez C."/>
            <person name="Grossetete S."/>
            <person name="Guldener U."/>
            <person name="Henrissat B."/>
            <person name="Howlett B.J."/>
            <person name="Kodira C."/>
            <person name="Kretschmer M."/>
            <person name="Lappartient A."/>
            <person name="Leroch M."/>
            <person name="Levis C."/>
            <person name="Mauceli E."/>
            <person name="Neuveglise C."/>
            <person name="Oeser B."/>
            <person name="Pearson M."/>
            <person name="Poulain J."/>
            <person name="Poussereau N."/>
            <person name="Quesneville H."/>
            <person name="Rascle C."/>
            <person name="Schumacher J."/>
            <person name="Segurens B."/>
            <person name="Sexton A."/>
            <person name="Silva E."/>
            <person name="Sirven C."/>
            <person name="Soanes D.M."/>
            <person name="Talbot N.J."/>
            <person name="Templeton M."/>
            <person name="Yandava C."/>
            <person name="Yarden O."/>
            <person name="Zeng Q."/>
            <person name="Rollins J.A."/>
            <person name="Lebrun M.H."/>
            <person name="Dickman M."/>
        </authorList>
    </citation>
    <scope>NUCLEOTIDE SEQUENCE [LARGE SCALE GENOMIC DNA]</scope>
    <source>
        <strain evidence="2 3">B05.10</strain>
    </source>
</reference>
<dbReference type="OrthoDB" id="3530486at2759"/>
<evidence type="ECO:0000256" key="1">
    <source>
        <dbReference type="SAM" id="MobiDB-lite"/>
    </source>
</evidence>
<dbReference type="EMBL" id="CP009810">
    <property type="protein sequence ID" value="ATZ50987.1"/>
    <property type="molecule type" value="Genomic_DNA"/>
</dbReference>
<reference evidence="2 3" key="3">
    <citation type="journal article" date="2017" name="Mol. Plant Pathol.">
        <title>A gapless genome sequence of the fungus Botrytis cinerea.</title>
        <authorList>
            <person name="Van Kan J.A."/>
            <person name="Stassen J.H."/>
            <person name="Mosbach A."/>
            <person name="Van Der Lee T.A."/>
            <person name="Faino L."/>
            <person name="Farmer A.D."/>
            <person name="Papasotiriou D.G."/>
            <person name="Zhou S."/>
            <person name="Seidl M.F."/>
            <person name="Cottam E."/>
            <person name="Edel D."/>
            <person name="Hahn M."/>
            <person name="Schwartz D.C."/>
            <person name="Dietrich R.A."/>
            <person name="Widdison S."/>
            <person name="Scalliet G."/>
        </authorList>
    </citation>
    <scope>NUCLEOTIDE SEQUENCE [LARGE SCALE GENOMIC DNA]</scope>
    <source>
        <strain evidence="2 3">B05.10</strain>
    </source>
</reference>
<keyword evidence="3" id="KW-1185">Reference proteome</keyword>
<accession>A0A384JKS9</accession>
<dbReference type="KEGG" id="bfu:BCIN_06g04440"/>
<feature type="region of interest" description="Disordered" evidence="1">
    <location>
        <begin position="77"/>
        <end position="130"/>
    </location>
</feature>
<protein>
    <submittedName>
        <fullName evidence="2">Uncharacterized protein</fullName>
    </submittedName>
</protein>
<proteinExistence type="predicted"/>
<evidence type="ECO:0000313" key="3">
    <source>
        <dbReference type="Proteomes" id="UP000001798"/>
    </source>
</evidence>
<dbReference type="OMA" id="CAHKTIA"/>